<dbReference type="EMBL" id="JBHSKP010000033">
    <property type="protein sequence ID" value="MFC5156348.1"/>
    <property type="molecule type" value="Genomic_DNA"/>
</dbReference>
<comment type="caution">
    <text evidence="1">The sequence shown here is derived from an EMBL/GenBank/DDBJ whole genome shotgun (WGS) entry which is preliminary data.</text>
</comment>
<dbReference type="RefSeq" id="WP_344485398.1">
    <property type="nucleotide sequence ID" value="NZ_BAAASB010000029.1"/>
</dbReference>
<sequence length="83" mass="9057">MATTPAQFREQHGDCTVWSAEDFESYGRLTEFVHPDFERAAREGLVVVGQHADDRGLVVVDLATTTDLAARCAEAPRLAGRPA</sequence>
<proteinExistence type="predicted"/>
<evidence type="ECO:0000313" key="1">
    <source>
        <dbReference type="EMBL" id="MFC5156348.1"/>
    </source>
</evidence>
<protein>
    <submittedName>
        <fullName evidence="1">Uncharacterized protein</fullName>
    </submittedName>
</protein>
<organism evidence="1 2">
    <name type="scientific">Streptomyces amakusaensis</name>
    <dbReference type="NCBI Taxonomy" id="67271"/>
    <lineage>
        <taxon>Bacteria</taxon>
        <taxon>Bacillati</taxon>
        <taxon>Actinomycetota</taxon>
        <taxon>Actinomycetes</taxon>
        <taxon>Kitasatosporales</taxon>
        <taxon>Streptomycetaceae</taxon>
        <taxon>Streptomyces</taxon>
    </lineage>
</organism>
<dbReference type="Proteomes" id="UP001596160">
    <property type="component" value="Unassembled WGS sequence"/>
</dbReference>
<gene>
    <name evidence="1" type="ORF">ACFPRH_32015</name>
</gene>
<accession>A0ABW0ARF8</accession>
<keyword evidence="2" id="KW-1185">Reference proteome</keyword>
<reference evidence="2" key="1">
    <citation type="journal article" date="2019" name="Int. J. Syst. Evol. Microbiol.">
        <title>The Global Catalogue of Microorganisms (GCM) 10K type strain sequencing project: providing services to taxonomists for standard genome sequencing and annotation.</title>
        <authorList>
            <consortium name="The Broad Institute Genomics Platform"/>
            <consortium name="The Broad Institute Genome Sequencing Center for Infectious Disease"/>
            <person name="Wu L."/>
            <person name="Ma J."/>
        </authorList>
    </citation>
    <scope>NUCLEOTIDE SEQUENCE [LARGE SCALE GENOMIC DNA]</scope>
    <source>
        <strain evidence="2">PCU 266</strain>
    </source>
</reference>
<evidence type="ECO:0000313" key="2">
    <source>
        <dbReference type="Proteomes" id="UP001596160"/>
    </source>
</evidence>
<name>A0ABW0ARF8_9ACTN</name>